<dbReference type="InterPro" id="IPR000914">
    <property type="entry name" value="SBP_5_dom"/>
</dbReference>
<dbReference type="Gene3D" id="3.10.105.10">
    <property type="entry name" value="Dipeptide-binding Protein, Domain 3"/>
    <property type="match status" value="1"/>
</dbReference>
<evidence type="ECO:0000313" key="5">
    <source>
        <dbReference type="EMBL" id="ABC78250.1"/>
    </source>
</evidence>
<evidence type="ECO:0000313" key="6">
    <source>
        <dbReference type="Proteomes" id="UP000001933"/>
    </source>
</evidence>
<dbReference type="InterPro" id="IPR039424">
    <property type="entry name" value="SBP_5"/>
</dbReference>
<dbReference type="GO" id="GO:0030288">
    <property type="term" value="C:outer membrane-bounded periplasmic space"/>
    <property type="evidence" value="ECO:0007669"/>
    <property type="project" value="UniProtKB-ARBA"/>
</dbReference>
<gene>
    <name evidence="5" type="ORF">SYN_00608</name>
</gene>
<dbReference type="PIRSF" id="PIRSF002741">
    <property type="entry name" value="MppA"/>
    <property type="match status" value="1"/>
</dbReference>
<feature type="domain" description="Solute-binding protein family 5" evidence="4">
    <location>
        <begin position="131"/>
        <end position="495"/>
    </location>
</feature>
<dbReference type="Gene3D" id="3.90.76.10">
    <property type="entry name" value="Dipeptide-binding Protein, Domain 1"/>
    <property type="match status" value="1"/>
</dbReference>
<keyword evidence="3" id="KW-0732">Signal</keyword>
<comment type="similarity">
    <text evidence="1">Belongs to the bacterial solute-binding protein 5 family.</text>
</comment>
<dbReference type="KEGG" id="sat:SYN_00608"/>
<dbReference type="STRING" id="56780.SYN_00608"/>
<name>Q2LVZ1_SYNAS</name>
<dbReference type="InParanoid" id="Q2LVZ1"/>
<dbReference type="InterPro" id="IPR030678">
    <property type="entry name" value="Peptide/Ni-bd"/>
</dbReference>
<dbReference type="PANTHER" id="PTHR30290">
    <property type="entry name" value="PERIPLASMIC BINDING COMPONENT OF ABC TRANSPORTER"/>
    <property type="match status" value="1"/>
</dbReference>
<organism evidence="5 6">
    <name type="scientific">Syntrophus aciditrophicus (strain SB)</name>
    <dbReference type="NCBI Taxonomy" id="56780"/>
    <lineage>
        <taxon>Bacteria</taxon>
        <taxon>Pseudomonadati</taxon>
        <taxon>Thermodesulfobacteriota</taxon>
        <taxon>Syntrophia</taxon>
        <taxon>Syntrophales</taxon>
        <taxon>Syntrophaceae</taxon>
        <taxon>Syntrophus</taxon>
    </lineage>
</organism>
<sequence length="592" mass="66640">MRHTVNTATCSFGSLPDEDSRRAKEMTESVEFHCKKNGSEILSPSMKSSFFRFLLIGILLVGGFTGCGETDSSPQQARQQAPGTPAYGDIIVEGSIGDASNLIPLLSSDSTSHEIAGLVYNGLVKYDKNLKITGDLAESWGISPDGLIITFHLRHNVRWHDGHPFTAEDVLFTYQLTIDPKTPTAYAGDFLKVKKAEVLDAHTFRVTYDKPFAPALMSWGSAIMPKHLLAGQDITRTPLARKPVGTGPYKFKEWVAGQKIVLVSNPDYYEGRPYIDGYILRIIPDMATMFLELRAGGIDRMGLTPLQYTRQTENPLFRKNYNKFRYLSFAYTFVGYNLGNPLFADRRVRQALAYAIDKEEIIQGVLLGLGKPATGPFKPGTWAYNPNVPTFPHDPGKARALLAEAGWLDRNGDGILDRNGQPFAFELLVNQGNEVRAKCAEIIQRRLAEIGISVKIRVVEWAAFVNDFINKRRFDATILGWTIPLDPDLYDVWHSSKTGPQELNFTSFKNEEVDRLLEKGRGTFDLNERKRCYDRIQEILAEEQPYTFLYVPDALPIVQARFRGIELAPLGIGHNFIKWYVPAPEQRFIMTR</sequence>
<dbReference type="HOGENOM" id="CLU_017028_8_6_7"/>
<dbReference type="GO" id="GO:0043190">
    <property type="term" value="C:ATP-binding cassette (ABC) transporter complex"/>
    <property type="evidence" value="ECO:0007669"/>
    <property type="project" value="InterPro"/>
</dbReference>
<evidence type="ECO:0000256" key="2">
    <source>
        <dbReference type="ARBA" id="ARBA00022448"/>
    </source>
</evidence>
<dbReference type="Proteomes" id="UP000001933">
    <property type="component" value="Chromosome"/>
</dbReference>
<dbReference type="SUPFAM" id="SSF53850">
    <property type="entry name" value="Periplasmic binding protein-like II"/>
    <property type="match status" value="1"/>
</dbReference>
<reference evidence="5 6" key="1">
    <citation type="journal article" date="2007" name="Proc. Natl. Acad. Sci. U.S.A.">
        <title>The genome of Syntrophus aciditrophicus: life at the thermodynamic limit of microbial growth.</title>
        <authorList>
            <person name="McInerney M.J."/>
            <person name="Rohlin L."/>
            <person name="Mouttaki H."/>
            <person name="Kim U."/>
            <person name="Krupp R.S."/>
            <person name="Rios-Hernandez L."/>
            <person name="Sieber J."/>
            <person name="Struchtemeyer C.G."/>
            <person name="Bhattacharyya A."/>
            <person name="Campbell J.W."/>
            <person name="Gunsalus R.P."/>
        </authorList>
    </citation>
    <scope>NUCLEOTIDE SEQUENCE [LARGE SCALE GENOMIC DNA]</scope>
    <source>
        <strain evidence="5 6">SB</strain>
    </source>
</reference>
<keyword evidence="2" id="KW-0813">Transport</keyword>
<dbReference type="eggNOG" id="COG0747">
    <property type="taxonomic scope" value="Bacteria"/>
</dbReference>
<proteinExistence type="inferred from homology"/>
<evidence type="ECO:0000259" key="4">
    <source>
        <dbReference type="Pfam" id="PF00496"/>
    </source>
</evidence>
<dbReference type="GO" id="GO:1904680">
    <property type="term" value="F:peptide transmembrane transporter activity"/>
    <property type="evidence" value="ECO:0007669"/>
    <property type="project" value="TreeGrafter"/>
</dbReference>
<dbReference type="Pfam" id="PF00496">
    <property type="entry name" value="SBP_bac_5"/>
    <property type="match status" value="1"/>
</dbReference>
<dbReference type="GO" id="GO:0015833">
    <property type="term" value="P:peptide transport"/>
    <property type="evidence" value="ECO:0007669"/>
    <property type="project" value="TreeGrafter"/>
</dbReference>
<keyword evidence="6" id="KW-1185">Reference proteome</keyword>
<dbReference type="FunFam" id="3.90.76.10:FF:000004">
    <property type="entry name" value="Peptide ABC transporter substrate-binding protein"/>
    <property type="match status" value="1"/>
</dbReference>
<protein>
    <submittedName>
        <fullName evidence="5">Oligopeptide-binding protein</fullName>
    </submittedName>
</protein>
<dbReference type="PANTHER" id="PTHR30290:SF38">
    <property type="entry name" value="D,D-DIPEPTIDE-BINDING PERIPLASMIC PROTEIN DDPA-RELATED"/>
    <property type="match status" value="1"/>
</dbReference>
<evidence type="ECO:0000256" key="3">
    <source>
        <dbReference type="ARBA" id="ARBA00022729"/>
    </source>
</evidence>
<dbReference type="FunFam" id="3.10.105.10:FF:000006">
    <property type="entry name" value="Peptide ABC transporter substrate-binding protein"/>
    <property type="match status" value="1"/>
</dbReference>
<dbReference type="CDD" id="cd08514">
    <property type="entry name" value="PBP2_AppA_like"/>
    <property type="match status" value="1"/>
</dbReference>
<dbReference type="AlphaFoldDB" id="Q2LVZ1"/>
<accession>Q2LVZ1</accession>
<dbReference type="SMR" id="Q2LVZ1"/>
<dbReference type="Gene3D" id="3.40.190.10">
    <property type="entry name" value="Periplasmic binding protein-like II"/>
    <property type="match status" value="1"/>
</dbReference>
<dbReference type="EMBL" id="CP000252">
    <property type="protein sequence ID" value="ABC78250.1"/>
    <property type="molecule type" value="Genomic_DNA"/>
</dbReference>
<evidence type="ECO:0000256" key="1">
    <source>
        <dbReference type="ARBA" id="ARBA00005695"/>
    </source>
</evidence>
<dbReference type="FunCoup" id="Q2LVZ1">
    <property type="interactions" value="80"/>
</dbReference>